<evidence type="ECO:0000256" key="1">
    <source>
        <dbReference type="SAM" id="MobiDB-lite"/>
    </source>
</evidence>
<feature type="compositionally biased region" description="Polar residues" evidence="1">
    <location>
        <begin position="81"/>
        <end position="96"/>
    </location>
</feature>
<dbReference type="Proteomes" id="UP001279734">
    <property type="component" value="Unassembled WGS sequence"/>
</dbReference>
<reference evidence="2" key="1">
    <citation type="submission" date="2023-05" db="EMBL/GenBank/DDBJ databases">
        <title>Nepenthes gracilis genome sequencing.</title>
        <authorList>
            <person name="Fukushima K."/>
        </authorList>
    </citation>
    <scope>NUCLEOTIDE SEQUENCE</scope>
    <source>
        <strain evidence="2">SING2019-196</strain>
    </source>
</reference>
<accession>A0AAD3XJ38</accession>
<sequence length="96" mass="9991">MYSLSVDPDGRMDCDAAAASCGPHMTATSRPLSPTTPNALTTPPSALPRLTAAWPAAAPPLSLGLPHRTFRTCQPPDHRLTATTVHPTSTPNSSTC</sequence>
<feature type="region of interest" description="Disordered" evidence="1">
    <location>
        <begin position="67"/>
        <end position="96"/>
    </location>
</feature>
<evidence type="ECO:0000313" key="2">
    <source>
        <dbReference type="EMBL" id="GMH06433.1"/>
    </source>
</evidence>
<feature type="region of interest" description="Disordered" evidence="1">
    <location>
        <begin position="1"/>
        <end position="46"/>
    </location>
</feature>
<comment type="caution">
    <text evidence="2">The sequence shown here is derived from an EMBL/GenBank/DDBJ whole genome shotgun (WGS) entry which is preliminary data.</text>
</comment>
<name>A0AAD3XJ38_NEPGR</name>
<gene>
    <name evidence="2" type="ORF">Nepgr_008273</name>
</gene>
<evidence type="ECO:0000313" key="3">
    <source>
        <dbReference type="Proteomes" id="UP001279734"/>
    </source>
</evidence>
<proteinExistence type="predicted"/>
<keyword evidence="3" id="KW-1185">Reference proteome</keyword>
<dbReference type="EMBL" id="BSYO01000006">
    <property type="protein sequence ID" value="GMH06433.1"/>
    <property type="molecule type" value="Genomic_DNA"/>
</dbReference>
<protein>
    <submittedName>
        <fullName evidence="2">Uncharacterized protein</fullName>
    </submittedName>
</protein>
<organism evidence="2 3">
    <name type="scientific">Nepenthes gracilis</name>
    <name type="common">Slender pitcher plant</name>
    <dbReference type="NCBI Taxonomy" id="150966"/>
    <lineage>
        <taxon>Eukaryota</taxon>
        <taxon>Viridiplantae</taxon>
        <taxon>Streptophyta</taxon>
        <taxon>Embryophyta</taxon>
        <taxon>Tracheophyta</taxon>
        <taxon>Spermatophyta</taxon>
        <taxon>Magnoliopsida</taxon>
        <taxon>eudicotyledons</taxon>
        <taxon>Gunneridae</taxon>
        <taxon>Pentapetalae</taxon>
        <taxon>Caryophyllales</taxon>
        <taxon>Nepenthaceae</taxon>
        <taxon>Nepenthes</taxon>
    </lineage>
</organism>
<feature type="compositionally biased region" description="Polar residues" evidence="1">
    <location>
        <begin position="26"/>
        <end position="44"/>
    </location>
</feature>
<dbReference type="AlphaFoldDB" id="A0AAD3XJ38"/>